<reference evidence="1" key="1">
    <citation type="submission" date="2022-07" db="EMBL/GenBank/DDBJ databases">
        <title>Phylogenomic reconstructions and comparative analyses of Kickxellomycotina fungi.</title>
        <authorList>
            <person name="Reynolds N.K."/>
            <person name="Stajich J.E."/>
            <person name="Barry K."/>
            <person name="Grigoriev I.V."/>
            <person name="Crous P."/>
            <person name="Smith M.E."/>
        </authorList>
    </citation>
    <scope>NUCLEOTIDE SEQUENCE</scope>
    <source>
        <strain evidence="1">NBRC 32514</strain>
    </source>
</reference>
<sequence length="351" mass="37948">MHSSPVHPNDARLLDPTPLGDGLDTALHAHVASAARPRRAAPTVADFSPPAEHAYETLNQYCASGQWRQLALASAASILATAADDQRAALQRWTYRALALTRLGHAAQAEVELTRLASAVALRCWPLGLRLLRALAPADKRLALDRLAAIRRALVRKGERAAYAVACVTLLEAHCALRLRDAPLVFECLERVRFPGAEGPDPKVLSLTGRVHLQFGDVTKAERLFEEAERCAAPGDQTVPMNRALLAVAGGKWDMARETFGQVAGLCAAANRAVCELYLGDPQGMLDEMLKLMVEMPAVAGTAEPLVFNYCAALELHYDGRRLAEAKAKKLVDVATWAPDAFDVSALKLQQ</sequence>
<dbReference type="PANTHER" id="PTHR21581:SF6">
    <property type="entry name" value="TRAFFICKING PROTEIN PARTICLE COMPLEX SUBUNIT 12"/>
    <property type="match status" value="1"/>
</dbReference>
<dbReference type="PANTHER" id="PTHR21581">
    <property type="entry name" value="D-ALANYL-D-ALANINE CARBOXYPEPTIDASE"/>
    <property type="match status" value="1"/>
</dbReference>
<dbReference type="InterPro" id="IPR011990">
    <property type="entry name" value="TPR-like_helical_dom_sf"/>
</dbReference>
<evidence type="ECO:0000313" key="2">
    <source>
        <dbReference type="Proteomes" id="UP001149813"/>
    </source>
</evidence>
<dbReference type="Gene3D" id="1.25.40.10">
    <property type="entry name" value="Tetratricopeptide repeat domain"/>
    <property type="match status" value="1"/>
</dbReference>
<comment type="caution">
    <text evidence="1">The sequence shown here is derived from an EMBL/GenBank/DDBJ whole genome shotgun (WGS) entry which is preliminary data.</text>
</comment>
<name>A0A9W8CRN0_9FUNG</name>
<dbReference type="OrthoDB" id="428342at2759"/>
<gene>
    <name evidence="1" type="ORF">LPJ53_001913</name>
</gene>
<organism evidence="1 2">
    <name type="scientific">Coemansia erecta</name>
    <dbReference type="NCBI Taxonomy" id="147472"/>
    <lineage>
        <taxon>Eukaryota</taxon>
        <taxon>Fungi</taxon>
        <taxon>Fungi incertae sedis</taxon>
        <taxon>Zoopagomycota</taxon>
        <taxon>Kickxellomycotina</taxon>
        <taxon>Kickxellomycetes</taxon>
        <taxon>Kickxellales</taxon>
        <taxon>Kickxellaceae</taxon>
        <taxon>Coemansia</taxon>
    </lineage>
</organism>
<dbReference type="EMBL" id="JANBOJ010000054">
    <property type="protein sequence ID" value="KAJ1723745.1"/>
    <property type="molecule type" value="Genomic_DNA"/>
</dbReference>
<dbReference type="Proteomes" id="UP001149813">
    <property type="component" value="Unassembled WGS sequence"/>
</dbReference>
<dbReference type="GO" id="GO:0030008">
    <property type="term" value="C:TRAPP complex"/>
    <property type="evidence" value="ECO:0007669"/>
    <property type="project" value="TreeGrafter"/>
</dbReference>
<dbReference type="GO" id="GO:0005794">
    <property type="term" value="C:Golgi apparatus"/>
    <property type="evidence" value="ECO:0007669"/>
    <property type="project" value="TreeGrafter"/>
</dbReference>
<keyword evidence="2" id="KW-1185">Reference proteome</keyword>
<dbReference type="AlphaFoldDB" id="A0A9W8CRN0"/>
<evidence type="ECO:0000313" key="1">
    <source>
        <dbReference type="EMBL" id="KAJ1723745.1"/>
    </source>
</evidence>
<proteinExistence type="predicted"/>
<accession>A0A9W8CRN0</accession>
<protein>
    <recommendedName>
        <fullName evidence="3">TPR-like protein</fullName>
    </recommendedName>
</protein>
<dbReference type="SUPFAM" id="SSF48452">
    <property type="entry name" value="TPR-like"/>
    <property type="match status" value="1"/>
</dbReference>
<evidence type="ECO:0008006" key="3">
    <source>
        <dbReference type="Google" id="ProtNLM"/>
    </source>
</evidence>